<proteinExistence type="predicted"/>
<keyword evidence="3" id="KW-1185">Reference proteome</keyword>
<dbReference type="EMBL" id="JAALLS010000024">
    <property type="protein sequence ID" value="NGP89752.1"/>
    <property type="molecule type" value="Genomic_DNA"/>
</dbReference>
<evidence type="ECO:0000313" key="2">
    <source>
        <dbReference type="EMBL" id="NGP89752.1"/>
    </source>
</evidence>
<keyword evidence="1" id="KW-0472">Membrane</keyword>
<keyword evidence="1" id="KW-1133">Transmembrane helix</keyword>
<protein>
    <submittedName>
        <fullName evidence="2">Class IIb bacteriocin, lactobin A/cerein 7B family</fullName>
    </submittedName>
</protein>
<reference evidence="2 3" key="1">
    <citation type="submission" date="2020-02" db="EMBL/GenBank/DDBJ databases">
        <title>Aliifodinibius halophilus 2W32, complete genome.</title>
        <authorList>
            <person name="Li Y."/>
            <person name="Wu S."/>
        </authorList>
    </citation>
    <scope>NUCLEOTIDE SEQUENCE [LARGE SCALE GENOMIC DNA]</scope>
    <source>
        <strain evidence="2 3">2W32</strain>
    </source>
</reference>
<accession>A0A6M1TI49</accession>
<sequence length="57" mass="5368">MELVELDDDTLTEVDGGFIALTILGVTYSAATVAGAIGAATAAGVAAGVAAAAASDK</sequence>
<name>A0A6M1TI49_9BACT</name>
<gene>
    <name evidence="2" type="ORF">G3569_15445</name>
</gene>
<dbReference type="AlphaFoldDB" id="A0A6M1TI49"/>
<evidence type="ECO:0000313" key="3">
    <source>
        <dbReference type="Proteomes" id="UP000479132"/>
    </source>
</evidence>
<comment type="caution">
    <text evidence="2">The sequence shown here is derived from an EMBL/GenBank/DDBJ whole genome shotgun (WGS) entry which is preliminary data.</text>
</comment>
<dbReference type="Proteomes" id="UP000479132">
    <property type="component" value="Unassembled WGS sequence"/>
</dbReference>
<dbReference type="RefSeq" id="WP_165270816.1">
    <property type="nucleotide sequence ID" value="NZ_JAALLS010000024.1"/>
</dbReference>
<organism evidence="2 3">
    <name type="scientific">Fodinibius halophilus</name>
    <dbReference type="NCBI Taxonomy" id="1736908"/>
    <lineage>
        <taxon>Bacteria</taxon>
        <taxon>Pseudomonadati</taxon>
        <taxon>Balneolota</taxon>
        <taxon>Balneolia</taxon>
        <taxon>Balneolales</taxon>
        <taxon>Balneolaceae</taxon>
        <taxon>Fodinibius</taxon>
    </lineage>
</organism>
<evidence type="ECO:0000256" key="1">
    <source>
        <dbReference type="SAM" id="Phobius"/>
    </source>
</evidence>
<keyword evidence="1" id="KW-0812">Transmembrane</keyword>
<feature type="transmembrane region" description="Helical" evidence="1">
    <location>
        <begin position="20"/>
        <end position="53"/>
    </location>
</feature>